<organism evidence="1 2">
    <name type="scientific">Viridothelium virens</name>
    <name type="common">Speckled blister lichen</name>
    <name type="synonym">Trypethelium virens</name>
    <dbReference type="NCBI Taxonomy" id="1048519"/>
    <lineage>
        <taxon>Eukaryota</taxon>
        <taxon>Fungi</taxon>
        <taxon>Dikarya</taxon>
        <taxon>Ascomycota</taxon>
        <taxon>Pezizomycotina</taxon>
        <taxon>Dothideomycetes</taxon>
        <taxon>Dothideomycetes incertae sedis</taxon>
        <taxon>Trypetheliales</taxon>
        <taxon>Trypetheliaceae</taxon>
        <taxon>Viridothelium</taxon>
    </lineage>
</organism>
<proteinExistence type="predicted"/>
<dbReference type="AlphaFoldDB" id="A0A6A6H4Z2"/>
<keyword evidence="2" id="KW-1185">Reference proteome</keyword>
<dbReference type="EMBL" id="ML991811">
    <property type="protein sequence ID" value="KAF2232878.1"/>
    <property type="molecule type" value="Genomic_DNA"/>
</dbReference>
<accession>A0A6A6H4Z2</accession>
<gene>
    <name evidence="1" type="ORF">EV356DRAFT_568367</name>
</gene>
<dbReference type="Proteomes" id="UP000800092">
    <property type="component" value="Unassembled WGS sequence"/>
</dbReference>
<evidence type="ECO:0000313" key="1">
    <source>
        <dbReference type="EMBL" id="KAF2232878.1"/>
    </source>
</evidence>
<name>A0A6A6H4Z2_VIRVR</name>
<evidence type="ECO:0000313" key="2">
    <source>
        <dbReference type="Proteomes" id="UP000800092"/>
    </source>
</evidence>
<sequence length="272" mass="30507">MLAETYGEEYDLKAFEMVAAGIWKDSNCIIIKGSLMSSIGSMSPEPILSRLDAMHISAKPGLWSNRPLAPKTLKSTVCRKICSALRPWLRATESSFLIFYGSNQGDWQKSLAHSLSFGFLEKRYPIIFLAIDASTNPAESLINDFAVQLFDCLQIERLPGDKAKQEDENSLLGDLGDLLKRVTLPRSLVVVVSASRLPTPKDAESIDYASRFLHLLYQAPKVKFLYLGIDLGVFQAFIMELPADKYFKINPDRWQRADKVVLDSLIEIPMAK</sequence>
<reference evidence="1" key="1">
    <citation type="journal article" date="2020" name="Stud. Mycol.">
        <title>101 Dothideomycetes genomes: a test case for predicting lifestyles and emergence of pathogens.</title>
        <authorList>
            <person name="Haridas S."/>
            <person name="Albert R."/>
            <person name="Binder M."/>
            <person name="Bloem J."/>
            <person name="Labutti K."/>
            <person name="Salamov A."/>
            <person name="Andreopoulos B."/>
            <person name="Baker S."/>
            <person name="Barry K."/>
            <person name="Bills G."/>
            <person name="Bluhm B."/>
            <person name="Cannon C."/>
            <person name="Castanera R."/>
            <person name="Culley D."/>
            <person name="Daum C."/>
            <person name="Ezra D."/>
            <person name="Gonzalez J."/>
            <person name="Henrissat B."/>
            <person name="Kuo A."/>
            <person name="Liang C."/>
            <person name="Lipzen A."/>
            <person name="Lutzoni F."/>
            <person name="Magnuson J."/>
            <person name="Mondo S."/>
            <person name="Nolan M."/>
            <person name="Ohm R."/>
            <person name="Pangilinan J."/>
            <person name="Park H.-J."/>
            <person name="Ramirez L."/>
            <person name="Alfaro M."/>
            <person name="Sun H."/>
            <person name="Tritt A."/>
            <person name="Yoshinaga Y."/>
            <person name="Zwiers L.-H."/>
            <person name="Turgeon B."/>
            <person name="Goodwin S."/>
            <person name="Spatafora J."/>
            <person name="Crous P."/>
            <person name="Grigoriev I."/>
        </authorList>
    </citation>
    <scope>NUCLEOTIDE SEQUENCE</scope>
    <source>
        <strain evidence="1">Tuck. ex Michener</strain>
    </source>
</reference>
<protein>
    <submittedName>
        <fullName evidence="1">Uncharacterized protein</fullName>
    </submittedName>
</protein>